<dbReference type="GeneID" id="27902573"/>
<dbReference type="eggNOG" id="ENOG502REA9">
    <property type="taxonomic scope" value="Eukaryota"/>
</dbReference>
<dbReference type="OrthoDB" id="5284003at2759"/>
<organism evidence="2 3">
    <name type="scientific">Sphaerulina musiva (strain SO2202)</name>
    <name type="common">Poplar stem canker fungus</name>
    <name type="synonym">Septoria musiva</name>
    <dbReference type="NCBI Taxonomy" id="692275"/>
    <lineage>
        <taxon>Eukaryota</taxon>
        <taxon>Fungi</taxon>
        <taxon>Dikarya</taxon>
        <taxon>Ascomycota</taxon>
        <taxon>Pezizomycotina</taxon>
        <taxon>Dothideomycetes</taxon>
        <taxon>Dothideomycetidae</taxon>
        <taxon>Mycosphaerellales</taxon>
        <taxon>Mycosphaerellaceae</taxon>
        <taxon>Sphaerulina</taxon>
    </lineage>
</organism>
<accession>M3CFL7</accession>
<feature type="region of interest" description="Disordered" evidence="1">
    <location>
        <begin position="493"/>
        <end position="520"/>
    </location>
</feature>
<evidence type="ECO:0000313" key="2">
    <source>
        <dbReference type="EMBL" id="EMF12618.1"/>
    </source>
</evidence>
<dbReference type="AlphaFoldDB" id="M3CFL7"/>
<gene>
    <name evidence="2" type="ORF">SEPMUDRAFT_149239</name>
</gene>
<evidence type="ECO:0000256" key="1">
    <source>
        <dbReference type="SAM" id="MobiDB-lite"/>
    </source>
</evidence>
<dbReference type="STRING" id="692275.M3CFL7"/>
<sequence length="616" mass="69790">MATAVATQTETLVARPKEKHKTTLHDLSEELVGLVIERVIRPSDLKNVCRVSKQFHKLAVRFLYRNVSLDLGSDNDNRLSSFLNPRNIGLKHIRQLRLYLAESTDRCNQERQAQFATRMILEFLPEDILEEFSWCPWKTFSAETLLLLYKRQRKMKWLEVMDLDRDILPELKKAVKTTTTMFESTRKLALYPENRATLNLSGFFLEHCKDKVEELIVHCNFSDQGSPDVPNNRELNDSATSPGLLSRSLFASMVPFERCEPLKSLTSLRLHRINLRHCADTWCRALSFHQLEHLRLYHCPGADTLLGQLSKSTHLPKTLKVLELQHRDNSDSETLLALDGFLCLVSGLHDIVIDLENAKALPAAAGIVRHSKTLELLSVHCAGSASHAPTSMNADTENEELVWDAEDVEKICQACKGLEQLSCAWPPTSLIRSPSSEWRRFETCILELRNMVTLHITTWPNNKPSTQLLPRVVYQSLIRELAQRVFEKAVSGKRNPSVSSGADEGDGTAEGTVYGPSDTERPSRLKLIAFGNSDKIYEREDSQNQIIYLNSTAIDAEGRSVPHAVAIGWCLRQYVEPRSEVLDFVLHDYNPPVSDFHAGTGRVRHPPPGWDDEDDI</sequence>
<dbReference type="HOGENOM" id="CLU_036105_0_0_1"/>
<evidence type="ECO:0000313" key="3">
    <source>
        <dbReference type="Proteomes" id="UP000016931"/>
    </source>
</evidence>
<dbReference type="Proteomes" id="UP000016931">
    <property type="component" value="Unassembled WGS sequence"/>
</dbReference>
<dbReference type="OMA" id="MKWLEVM"/>
<keyword evidence="3" id="KW-1185">Reference proteome</keyword>
<dbReference type="RefSeq" id="XP_016760739.1">
    <property type="nucleotide sequence ID" value="XM_016905436.1"/>
</dbReference>
<reference evidence="2 3" key="1">
    <citation type="journal article" date="2012" name="PLoS Pathog.">
        <title>Diverse lifestyles and strategies of plant pathogenesis encoded in the genomes of eighteen Dothideomycetes fungi.</title>
        <authorList>
            <person name="Ohm R.A."/>
            <person name="Feau N."/>
            <person name="Henrissat B."/>
            <person name="Schoch C.L."/>
            <person name="Horwitz B.A."/>
            <person name="Barry K.W."/>
            <person name="Condon B.J."/>
            <person name="Copeland A.C."/>
            <person name="Dhillon B."/>
            <person name="Glaser F."/>
            <person name="Hesse C.N."/>
            <person name="Kosti I."/>
            <person name="LaButti K."/>
            <person name="Lindquist E.A."/>
            <person name="Lucas S."/>
            <person name="Salamov A.A."/>
            <person name="Bradshaw R.E."/>
            <person name="Ciuffetti L."/>
            <person name="Hamelin R.C."/>
            <person name="Kema G.H.J."/>
            <person name="Lawrence C."/>
            <person name="Scott J.A."/>
            <person name="Spatafora J.W."/>
            <person name="Turgeon B.G."/>
            <person name="de Wit P.J.G.M."/>
            <person name="Zhong S."/>
            <person name="Goodwin S.B."/>
            <person name="Grigoriev I.V."/>
        </authorList>
    </citation>
    <scope>NUCLEOTIDE SEQUENCE [LARGE SCALE GENOMIC DNA]</scope>
    <source>
        <strain evidence="2 3">SO2202</strain>
    </source>
</reference>
<feature type="region of interest" description="Disordered" evidence="1">
    <location>
        <begin position="597"/>
        <end position="616"/>
    </location>
</feature>
<proteinExistence type="predicted"/>
<dbReference type="EMBL" id="KB456264">
    <property type="protein sequence ID" value="EMF12618.1"/>
    <property type="molecule type" value="Genomic_DNA"/>
</dbReference>
<name>M3CFL7_SPHMS</name>
<evidence type="ECO:0008006" key="4">
    <source>
        <dbReference type="Google" id="ProtNLM"/>
    </source>
</evidence>
<protein>
    <recommendedName>
        <fullName evidence="4">F-box domain-containing protein</fullName>
    </recommendedName>
</protein>